<dbReference type="EMBL" id="CM034412">
    <property type="protein sequence ID" value="KAJ0170981.1"/>
    <property type="molecule type" value="Genomic_DNA"/>
</dbReference>
<evidence type="ECO:0000313" key="2">
    <source>
        <dbReference type="Proteomes" id="UP000824533"/>
    </source>
</evidence>
<proteinExistence type="predicted"/>
<protein>
    <submittedName>
        <fullName evidence="1">Uncharacterized protein</fullName>
    </submittedName>
</protein>
<keyword evidence="2" id="KW-1185">Reference proteome</keyword>
<evidence type="ECO:0000313" key="1">
    <source>
        <dbReference type="EMBL" id="KAJ0170981.1"/>
    </source>
</evidence>
<comment type="caution">
    <text evidence="1">The sequence shown here is derived from an EMBL/GenBank/DDBJ whole genome shotgun (WGS) entry which is preliminary data.</text>
</comment>
<gene>
    <name evidence="1" type="ORF">K1T71_013753</name>
</gene>
<dbReference type="Proteomes" id="UP000824533">
    <property type="component" value="Linkage Group LG26"/>
</dbReference>
<sequence length="175" mass="20026">MYIAFLILNLVVNIFSFEVPSYRSKPLTRSSEADPRWIPALQSRIKWLVSTLGYNAAKSFISDLVNDTEIALGVSLHVEVSRDGESSVYYNFIKESRKFNDQGYDAAAEPTWLEDLKTLVREMISKYGKKHLDLMLKPVIKSVEKKNGVTITDIDGEVIVDYLKNKKRYKSGKRL</sequence>
<organism evidence="1 2">
    <name type="scientific">Dendrolimus kikuchii</name>
    <dbReference type="NCBI Taxonomy" id="765133"/>
    <lineage>
        <taxon>Eukaryota</taxon>
        <taxon>Metazoa</taxon>
        <taxon>Ecdysozoa</taxon>
        <taxon>Arthropoda</taxon>
        <taxon>Hexapoda</taxon>
        <taxon>Insecta</taxon>
        <taxon>Pterygota</taxon>
        <taxon>Neoptera</taxon>
        <taxon>Endopterygota</taxon>
        <taxon>Lepidoptera</taxon>
        <taxon>Glossata</taxon>
        <taxon>Ditrysia</taxon>
        <taxon>Bombycoidea</taxon>
        <taxon>Lasiocampidae</taxon>
        <taxon>Dendrolimus</taxon>
    </lineage>
</organism>
<name>A0ACC1CHD8_9NEOP</name>
<reference evidence="1 2" key="1">
    <citation type="journal article" date="2021" name="Front. Genet.">
        <title>Chromosome-Level Genome Assembly Reveals Significant Gene Expansion in the Toll and IMD Signaling Pathways of Dendrolimus kikuchii.</title>
        <authorList>
            <person name="Zhou J."/>
            <person name="Wu P."/>
            <person name="Xiong Z."/>
            <person name="Liu N."/>
            <person name="Zhao N."/>
            <person name="Ji M."/>
            <person name="Qiu Y."/>
            <person name="Yang B."/>
        </authorList>
    </citation>
    <scope>NUCLEOTIDE SEQUENCE [LARGE SCALE GENOMIC DNA]</scope>
    <source>
        <strain evidence="1">Ann1</strain>
    </source>
</reference>
<accession>A0ACC1CHD8</accession>